<evidence type="ECO:0000313" key="1">
    <source>
        <dbReference type="EMBL" id="QNL32638.1"/>
    </source>
</evidence>
<organism evidence="1">
    <name type="scientific">Raoultella ornithinolytica</name>
    <name type="common">Klebsiella ornithinolytica</name>
    <dbReference type="NCBI Taxonomy" id="54291"/>
    <lineage>
        <taxon>Bacteria</taxon>
        <taxon>Pseudomonadati</taxon>
        <taxon>Pseudomonadota</taxon>
        <taxon>Gammaproteobacteria</taxon>
        <taxon>Enterobacterales</taxon>
        <taxon>Enterobacteriaceae</taxon>
        <taxon>Klebsiella/Raoultella group</taxon>
        <taxon>Raoultella</taxon>
    </lineage>
</organism>
<protein>
    <submittedName>
        <fullName evidence="1">Uncharacterized protein</fullName>
    </submittedName>
</protein>
<accession>A0A7G9A7A9</accession>
<geneLocation type="plasmid" evidence="1">
    <name>p104922-NDM</name>
</geneLocation>
<proteinExistence type="predicted"/>
<reference evidence="1" key="1">
    <citation type="submission" date="2020-02" db="EMBL/GenBank/DDBJ databases">
        <authorList>
            <person name="Zhou D."/>
        </authorList>
    </citation>
    <scope>NUCLEOTIDE SEQUENCE</scope>
    <source>
        <strain evidence="1">193104922</strain>
        <plasmid evidence="1">p104922-NDM</plasmid>
    </source>
</reference>
<keyword evidence="1" id="KW-0614">Plasmid</keyword>
<name>A0A7G9A7A9_RAOOR</name>
<sequence length="73" mass="8875">MNLEKNKCINKEIITKCKIIDLSTFKKPLRCGERYLRDINIKWVLKDYFSSLCPNGEYFFPDNRMNFMIYIKK</sequence>
<dbReference type="EMBL" id="MT062912">
    <property type="protein sequence ID" value="QNL32638.1"/>
    <property type="molecule type" value="Genomic_DNA"/>
</dbReference>
<dbReference type="AlphaFoldDB" id="A0A7G9A7A9"/>